<keyword evidence="1" id="KW-0540">Nuclease</keyword>
<dbReference type="InterPro" id="IPR012337">
    <property type="entry name" value="RNaseH-like_sf"/>
</dbReference>
<dbReference type="GO" id="GO:0008408">
    <property type="term" value="F:3'-5' exonuclease activity"/>
    <property type="evidence" value="ECO:0007669"/>
    <property type="project" value="InterPro"/>
</dbReference>
<sequence>MAITIEDYRLPYDTHNVYDVDFFGDIIHTLVTHDPGMVSQWLSEVESLNNHRRHLIVGLDVEWRPSFSRIQNPVATLQLCIDRRCLVYQLIHSSYIPDPLVEFLSEQDYTFVGVGIESDLDKLERDYGFGFNANAVDLRELAAHTYQMRALQNTGLKNLASFVLDIEFEKPRRVTMSRWDYRWLTLDQVQYACVDAYVSFEIGRVLNAAG</sequence>
<dbReference type="Gene3D" id="3.30.420.10">
    <property type="entry name" value="Ribonuclease H-like superfamily/Ribonuclease H"/>
    <property type="match status" value="1"/>
</dbReference>
<dbReference type="InterPro" id="IPR036397">
    <property type="entry name" value="RNaseH_sf"/>
</dbReference>
<dbReference type="FunFam" id="3.30.420.10:FF:000054">
    <property type="entry name" value="Werner Syndrome-like exonuclease"/>
    <property type="match status" value="1"/>
</dbReference>
<dbReference type="GO" id="GO:0005634">
    <property type="term" value="C:nucleus"/>
    <property type="evidence" value="ECO:0007669"/>
    <property type="project" value="TreeGrafter"/>
</dbReference>
<dbReference type="InterPro" id="IPR051132">
    <property type="entry name" value="3-5_Exonuclease_domain"/>
</dbReference>
<dbReference type="Proteomes" id="UP000834106">
    <property type="component" value="Chromosome 19"/>
</dbReference>
<dbReference type="AlphaFoldDB" id="A0AAD2AD54"/>
<organism evidence="4 5">
    <name type="scientific">Fraxinus pennsylvanica</name>
    <dbReference type="NCBI Taxonomy" id="56036"/>
    <lineage>
        <taxon>Eukaryota</taxon>
        <taxon>Viridiplantae</taxon>
        <taxon>Streptophyta</taxon>
        <taxon>Embryophyta</taxon>
        <taxon>Tracheophyta</taxon>
        <taxon>Spermatophyta</taxon>
        <taxon>Magnoliopsida</taxon>
        <taxon>eudicotyledons</taxon>
        <taxon>Gunneridae</taxon>
        <taxon>Pentapetalae</taxon>
        <taxon>asterids</taxon>
        <taxon>lamiids</taxon>
        <taxon>Lamiales</taxon>
        <taxon>Oleaceae</taxon>
        <taxon>Oleeae</taxon>
        <taxon>Fraxinus</taxon>
    </lineage>
</organism>
<keyword evidence="5" id="KW-1185">Reference proteome</keyword>
<dbReference type="GO" id="GO:0003676">
    <property type="term" value="F:nucleic acid binding"/>
    <property type="evidence" value="ECO:0007669"/>
    <property type="project" value="InterPro"/>
</dbReference>
<dbReference type="PANTHER" id="PTHR13620:SF105">
    <property type="entry name" value="OS01G0737700 PROTEIN"/>
    <property type="match status" value="1"/>
</dbReference>
<keyword evidence="2" id="KW-0378">Hydrolase</keyword>
<name>A0AAD2AD54_9LAMI</name>
<accession>A0AAD2AD54</accession>
<dbReference type="EMBL" id="OU503054">
    <property type="protein sequence ID" value="CAI9782887.1"/>
    <property type="molecule type" value="Genomic_DNA"/>
</dbReference>
<dbReference type="Pfam" id="PF01612">
    <property type="entry name" value="DNA_pol_A_exo1"/>
    <property type="match status" value="1"/>
</dbReference>
<dbReference type="PANTHER" id="PTHR13620">
    <property type="entry name" value="3-5 EXONUCLEASE"/>
    <property type="match status" value="1"/>
</dbReference>
<reference evidence="4" key="1">
    <citation type="submission" date="2023-05" db="EMBL/GenBank/DDBJ databases">
        <authorList>
            <person name="Huff M."/>
        </authorList>
    </citation>
    <scope>NUCLEOTIDE SEQUENCE</scope>
</reference>
<gene>
    <name evidence="4" type="ORF">FPE_LOCUS30317</name>
</gene>
<protein>
    <recommendedName>
        <fullName evidence="3">3'-5' exonuclease domain-containing protein</fullName>
    </recommendedName>
</protein>
<evidence type="ECO:0000256" key="2">
    <source>
        <dbReference type="ARBA" id="ARBA00022801"/>
    </source>
</evidence>
<evidence type="ECO:0000313" key="4">
    <source>
        <dbReference type="EMBL" id="CAI9782887.1"/>
    </source>
</evidence>
<dbReference type="SUPFAM" id="SSF53098">
    <property type="entry name" value="Ribonuclease H-like"/>
    <property type="match status" value="1"/>
</dbReference>
<evidence type="ECO:0000256" key="1">
    <source>
        <dbReference type="ARBA" id="ARBA00022722"/>
    </source>
</evidence>
<dbReference type="GO" id="GO:0006139">
    <property type="term" value="P:nucleobase-containing compound metabolic process"/>
    <property type="evidence" value="ECO:0007669"/>
    <property type="project" value="InterPro"/>
</dbReference>
<proteinExistence type="predicted"/>
<dbReference type="InterPro" id="IPR002562">
    <property type="entry name" value="3'-5'_exonuclease_dom"/>
</dbReference>
<dbReference type="GO" id="GO:0005737">
    <property type="term" value="C:cytoplasm"/>
    <property type="evidence" value="ECO:0007669"/>
    <property type="project" value="TreeGrafter"/>
</dbReference>
<evidence type="ECO:0000313" key="5">
    <source>
        <dbReference type="Proteomes" id="UP000834106"/>
    </source>
</evidence>
<dbReference type="CDD" id="cd06141">
    <property type="entry name" value="WRN_exo"/>
    <property type="match status" value="1"/>
</dbReference>
<evidence type="ECO:0000259" key="3">
    <source>
        <dbReference type="Pfam" id="PF01612"/>
    </source>
</evidence>
<feature type="domain" description="3'-5' exonuclease" evidence="3">
    <location>
        <begin position="47"/>
        <end position="203"/>
    </location>
</feature>